<evidence type="ECO:0000256" key="1">
    <source>
        <dbReference type="ARBA" id="ARBA00004127"/>
    </source>
</evidence>
<keyword evidence="10" id="KW-1185">Reference proteome</keyword>
<feature type="transmembrane region" description="Helical" evidence="7">
    <location>
        <begin position="270"/>
        <end position="288"/>
    </location>
</feature>
<comment type="subcellular location">
    <subcellularLocation>
        <location evidence="1">Endomembrane system</location>
        <topology evidence="1">Multi-pass membrane protein</topology>
    </subcellularLocation>
</comment>
<feature type="transmembrane region" description="Helical" evidence="7">
    <location>
        <begin position="91"/>
        <end position="112"/>
    </location>
</feature>
<protein>
    <submittedName>
        <fullName evidence="9">EamA family transporter</fullName>
    </submittedName>
</protein>
<name>A0A7W2A9E0_9BACL</name>
<dbReference type="AlphaFoldDB" id="A0A7W2A9E0"/>
<dbReference type="EMBL" id="JACEIQ010000012">
    <property type="protein sequence ID" value="MBA4495077.1"/>
    <property type="molecule type" value="Genomic_DNA"/>
</dbReference>
<dbReference type="InterPro" id="IPR000620">
    <property type="entry name" value="EamA_dom"/>
</dbReference>
<keyword evidence="3 7" id="KW-0812">Transmembrane</keyword>
<evidence type="ECO:0000313" key="10">
    <source>
        <dbReference type="Proteomes" id="UP000535491"/>
    </source>
</evidence>
<gene>
    <name evidence="9" type="ORF">H1191_12240</name>
</gene>
<dbReference type="InterPro" id="IPR037185">
    <property type="entry name" value="EmrE-like"/>
</dbReference>
<dbReference type="PANTHER" id="PTHR32322">
    <property type="entry name" value="INNER MEMBRANE TRANSPORTER"/>
    <property type="match status" value="1"/>
</dbReference>
<feature type="domain" description="EamA" evidence="8">
    <location>
        <begin position="153"/>
        <end position="289"/>
    </location>
</feature>
<feature type="transmembrane region" description="Helical" evidence="7">
    <location>
        <begin position="150"/>
        <end position="169"/>
    </location>
</feature>
<organism evidence="9 10">
    <name type="scientific">Paenactinomyces guangxiensis</name>
    <dbReference type="NCBI Taxonomy" id="1490290"/>
    <lineage>
        <taxon>Bacteria</taxon>
        <taxon>Bacillati</taxon>
        <taxon>Bacillota</taxon>
        <taxon>Bacilli</taxon>
        <taxon>Bacillales</taxon>
        <taxon>Thermoactinomycetaceae</taxon>
        <taxon>Paenactinomyces</taxon>
    </lineage>
</organism>
<dbReference type="PANTHER" id="PTHR32322:SF2">
    <property type="entry name" value="EAMA DOMAIN-CONTAINING PROTEIN"/>
    <property type="match status" value="1"/>
</dbReference>
<dbReference type="Pfam" id="PF00892">
    <property type="entry name" value="EamA"/>
    <property type="match status" value="2"/>
</dbReference>
<feature type="transmembrane region" description="Helical" evidence="7">
    <location>
        <begin position="220"/>
        <end position="239"/>
    </location>
</feature>
<comment type="caution">
    <text evidence="9">The sequence shown here is derived from an EMBL/GenBank/DDBJ whole genome shotgun (WGS) entry which is preliminary data.</text>
</comment>
<feature type="domain" description="EamA" evidence="8">
    <location>
        <begin position="7"/>
        <end position="136"/>
    </location>
</feature>
<dbReference type="RefSeq" id="WP_181752321.1">
    <property type="nucleotide sequence ID" value="NZ_JACEIQ010000012.1"/>
</dbReference>
<evidence type="ECO:0000256" key="3">
    <source>
        <dbReference type="ARBA" id="ARBA00022692"/>
    </source>
</evidence>
<feature type="region of interest" description="Disordered" evidence="6">
    <location>
        <begin position="293"/>
        <end position="313"/>
    </location>
</feature>
<dbReference type="Proteomes" id="UP000535491">
    <property type="component" value="Unassembled WGS sequence"/>
</dbReference>
<evidence type="ECO:0000256" key="5">
    <source>
        <dbReference type="ARBA" id="ARBA00023136"/>
    </source>
</evidence>
<keyword evidence="5 7" id="KW-0472">Membrane</keyword>
<feature type="compositionally biased region" description="Polar residues" evidence="6">
    <location>
        <begin position="293"/>
        <end position="304"/>
    </location>
</feature>
<dbReference type="GO" id="GO:0016020">
    <property type="term" value="C:membrane"/>
    <property type="evidence" value="ECO:0007669"/>
    <property type="project" value="UniProtKB-SubCell"/>
</dbReference>
<feature type="transmembrane region" description="Helical" evidence="7">
    <location>
        <begin position="65"/>
        <end position="85"/>
    </location>
</feature>
<comment type="similarity">
    <text evidence="2">Belongs to the EamA transporter family.</text>
</comment>
<dbReference type="SUPFAM" id="SSF103481">
    <property type="entry name" value="Multidrug resistance efflux transporter EmrE"/>
    <property type="match status" value="2"/>
</dbReference>
<proteinExistence type="inferred from homology"/>
<evidence type="ECO:0000259" key="8">
    <source>
        <dbReference type="Pfam" id="PF00892"/>
    </source>
</evidence>
<keyword evidence="4 7" id="KW-1133">Transmembrane helix</keyword>
<dbReference type="Gene3D" id="1.10.3730.20">
    <property type="match status" value="1"/>
</dbReference>
<feature type="transmembrane region" description="Helical" evidence="7">
    <location>
        <begin position="119"/>
        <end position="138"/>
    </location>
</feature>
<dbReference type="InterPro" id="IPR050638">
    <property type="entry name" value="AA-Vitamin_Transporters"/>
</dbReference>
<evidence type="ECO:0000256" key="7">
    <source>
        <dbReference type="SAM" id="Phobius"/>
    </source>
</evidence>
<feature type="transmembrane region" description="Helical" evidence="7">
    <location>
        <begin position="246"/>
        <end position="264"/>
    </location>
</feature>
<evidence type="ECO:0000256" key="4">
    <source>
        <dbReference type="ARBA" id="ARBA00022989"/>
    </source>
</evidence>
<feature type="transmembrane region" description="Helical" evidence="7">
    <location>
        <begin position="33"/>
        <end position="53"/>
    </location>
</feature>
<evidence type="ECO:0000313" key="9">
    <source>
        <dbReference type="EMBL" id="MBA4495077.1"/>
    </source>
</evidence>
<reference evidence="9 10" key="1">
    <citation type="submission" date="2020-07" db="EMBL/GenBank/DDBJ databases">
        <authorList>
            <person name="Feng H."/>
        </authorList>
    </citation>
    <scope>NUCLEOTIDE SEQUENCE [LARGE SCALE GENOMIC DNA]</scope>
    <source>
        <strain evidence="10">s-10</strain>
    </source>
</reference>
<sequence>MRFSVAVSFIAMCFIWGSTYLFIKIGLQVWPPFLLAALRNLVACFAIGLLMLTIRRTLPRSWVEWRNLILFAIFNGSAFALIFWGERYLPSGQTAVLVATVPLFSLLLARWWTREKVTAVQYAAVVIGFIGVVLTSLQREGNGFSGNDEMRLLALLAMIAAAFCYALSYSFSKRYIRGDTYANTTIHLGVSGLYLLGLSLAMDPPVSIGSAMSWSGLGTLMYLALIGSALAYWLTFFLIERLHSVTYSFIMLVNPVVAVILGMIFLDESITLTTLLGIIAVIFGAWLVNRPNPSSDQSLSNQDQPQRKRSNKQ</sequence>
<evidence type="ECO:0000256" key="2">
    <source>
        <dbReference type="ARBA" id="ARBA00007362"/>
    </source>
</evidence>
<feature type="transmembrane region" description="Helical" evidence="7">
    <location>
        <begin position="181"/>
        <end position="200"/>
    </location>
</feature>
<evidence type="ECO:0000256" key="6">
    <source>
        <dbReference type="SAM" id="MobiDB-lite"/>
    </source>
</evidence>
<accession>A0A7W2A9E0</accession>
<feature type="transmembrane region" description="Helical" evidence="7">
    <location>
        <begin position="7"/>
        <end position="27"/>
    </location>
</feature>